<gene>
    <name evidence="2" type="ORF">QBC32DRAFT_325975</name>
</gene>
<organism evidence="2 3">
    <name type="scientific">Pseudoneurospora amorphoporcata</name>
    <dbReference type="NCBI Taxonomy" id="241081"/>
    <lineage>
        <taxon>Eukaryota</taxon>
        <taxon>Fungi</taxon>
        <taxon>Dikarya</taxon>
        <taxon>Ascomycota</taxon>
        <taxon>Pezizomycotina</taxon>
        <taxon>Sordariomycetes</taxon>
        <taxon>Sordariomycetidae</taxon>
        <taxon>Sordariales</taxon>
        <taxon>Sordariaceae</taxon>
        <taxon>Pseudoneurospora</taxon>
    </lineage>
</organism>
<proteinExistence type="predicted"/>
<protein>
    <submittedName>
        <fullName evidence="2">Uncharacterized protein</fullName>
    </submittedName>
</protein>
<comment type="caution">
    <text evidence="2">The sequence shown here is derived from an EMBL/GenBank/DDBJ whole genome shotgun (WGS) entry which is preliminary data.</text>
</comment>
<reference evidence="2" key="1">
    <citation type="journal article" date="2023" name="Mol. Phylogenet. Evol.">
        <title>Genome-scale phylogeny and comparative genomics of the fungal order Sordariales.</title>
        <authorList>
            <person name="Hensen N."/>
            <person name="Bonometti L."/>
            <person name="Westerberg I."/>
            <person name="Brannstrom I.O."/>
            <person name="Guillou S."/>
            <person name="Cros-Aarteil S."/>
            <person name="Calhoun S."/>
            <person name="Haridas S."/>
            <person name="Kuo A."/>
            <person name="Mondo S."/>
            <person name="Pangilinan J."/>
            <person name="Riley R."/>
            <person name="LaButti K."/>
            <person name="Andreopoulos B."/>
            <person name="Lipzen A."/>
            <person name="Chen C."/>
            <person name="Yan M."/>
            <person name="Daum C."/>
            <person name="Ng V."/>
            <person name="Clum A."/>
            <person name="Steindorff A."/>
            <person name="Ohm R.A."/>
            <person name="Martin F."/>
            <person name="Silar P."/>
            <person name="Natvig D.O."/>
            <person name="Lalanne C."/>
            <person name="Gautier V."/>
            <person name="Ament-Velasquez S.L."/>
            <person name="Kruys A."/>
            <person name="Hutchinson M.I."/>
            <person name="Powell A.J."/>
            <person name="Barry K."/>
            <person name="Miller A.N."/>
            <person name="Grigoriev I.V."/>
            <person name="Debuchy R."/>
            <person name="Gladieux P."/>
            <person name="Hiltunen Thoren M."/>
            <person name="Johannesson H."/>
        </authorList>
    </citation>
    <scope>NUCLEOTIDE SEQUENCE</scope>
    <source>
        <strain evidence="2">CBS 626.80</strain>
    </source>
</reference>
<keyword evidence="1" id="KW-0812">Transmembrane</keyword>
<evidence type="ECO:0000313" key="3">
    <source>
        <dbReference type="Proteomes" id="UP001303222"/>
    </source>
</evidence>
<keyword evidence="1" id="KW-1133">Transmembrane helix</keyword>
<evidence type="ECO:0000256" key="1">
    <source>
        <dbReference type="SAM" id="Phobius"/>
    </source>
</evidence>
<evidence type="ECO:0000313" key="2">
    <source>
        <dbReference type="EMBL" id="KAK3950621.1"/>
    </source>
</evidence>
<sequence length="173" mass="19410">MAPPAQQPSQTNTVAKKPALRHNSPWPLLFTFLYIALLIVPWAFTCLLNKGKFHLREPKEHYGYHNLTFRAQPRDITFNTNLVHATDILGYTAAVAALPIIHDLLSRAAAVYSQRTSLNKPLSAKQLFSLADERFIRQWGCPSRNGSWLYLLGSGLVVLCESNQATHPNCIQS</sequence>
<reference evidence="2" key="2">
    <citation type="submission" date="2023-06" db="EMBL/GenBank/DDBJ databases">
        <authorList>
            <consortium name="Lawrence Berkeley National Laboratory"/>
            <person name="Mondo S.J."/>
            <person name="Hensen N."/>
            <person name="Bonometti L."/>
            <person name="Westerberg I."/>
            <person name="Brannstrom I.O."/>
            <person name="Guillou S."/>
            <person name="Cros-Aarteil S."/>
            <person name="Calhoun S."/>
            <person name="Haridas S."/>
            <person name="Kuo A."/>
            <person name="Pangilinan J."/>
            <person name="Riley R."/>
            <person name="Labutti K."/>
            <person name="Andreopoulos B."/>
            <person name="Lipzen A."/>
            <person name="Chen C."/>
            <person name="Yanf M."/>
            <person name="Daum C."/>
            <person name="Ng V."/>
            <person name="Clum A."/>
            <person name="Steindorff A."/>
            <person name="Ohm R."/>
            <person name="Martin F."/>
            <person name="Silar P."/>
            <person name="Natvig D."/>
            <person name="Lalanne C."/>
            <person name="Gautier V."/>
            <person name="Ament-Velasquez S.L."/>
            <person name="Kruys A."/>
            <person name="Hutchinson M.I."/>
            <person name="Powell A.J."/>
            <person name="Barry K."/>
            <person name="Miller A.N."/>
            <person name="Grigoriev I.V."/>
            <person name="Debuchy R."/>
            <person name="Gladieux P."/>
            <person name="Thoren M.H."/>
            <person name="Johannesson H."/>
        </authorList>
    </citation>
    <scope>NUCLEOTIDE SEQUENCE</scope>
    <source>
        <strain evidence="2">CBS 626.80</strain>
    </source>
</reference>
<keyword evidence="3" id="KW-1185">Reference proteome</keyword>
<accession>A0AAN6NTA0</accession>
<feature type="transmembrane region" description="Helical" evidence="1">
    <location>
        <begin position="26"/>
        <end position="48"/>
    </location>
</feature>
<dbReference type="Proteomes" id="UP001303222">
    <property type="component" value="Unassembled WGS sequence"/>
</dbReference>
<dbReference type="EMBL" id="MU859171">
    <property type="protein sequence ID" value="KAK3950621.1"/>
    <property type="molecule type" value="Genomic_DNA"/>
</dbReference>
<name>A0AAN6NTA0_9PEZI</name>
<dbReference type="AlphaFoldDB" id="A0AAN6NTA0"/>
<keyword evidence="1" id="KW-0472">Membrane</keyword>